<proteinExistence type="predicted"/>
<name>X1F4E8_9ZZZZ</name>
<protein>
    <recommendedName>
        <fullName evidence="2">Phage protein</fullName>
    </recommendedName>
</protein>
<dbReference type="EMBL" id="BARU01013754">
    <property type="protein sequence ID" value="GAH40471.1"/>
    <property type="molecule type" value="Genomic_DNA"/>
</dbReference>
<evidence type="ECO:0008006" key="2">
    <source>
        <dbReference type="Google" id="ProtNLM"/>
    </source>
</evidence>
<dbReference type="AlphaFoldDB" id="X1F4E8"/>
<sequence>MNKKVKCKGCGKIFEKRLLSKRGVCFECSLINQVECRKQMINKEGPYYEKWKAQHIAGLKAYIKRIEKEEK</sequence>
<accession>X1F4E8</accession>
<gene>
    <name evidence="1" type="ORF">S03H2_24650</name>
</gene>
<evidence type="ECO:0000313" key="1">
    <source>
        <dbReference type="EMBL" id="GAH40471.1"/>
    </source>
</evidence>
<reference evidence="1" key="1">
    <citation type="journal article" date="2014" name="Front. Microbiol.">
        <title>High frequency of phylogenetically diverse reductive dehalogenase-homologous genes in deep subseafloor sedimentary metagenomes.</title>
        <authorList>
            <person name="Kawai M."/>
            <person name="Futagami T."/>
            <person name="Toyoda A."/>
            <person name="Takaki Y."/>
            <person name="Nishi S."/>
            <person name="Hori S."/>
            <person name="Arai W."/>
            <person name="Tsubouchi T."/>
            <person name="Morono Y."/>
            <person name="Uchiyama I."/>
            <person name="Ito T."/>
            <person name="Fujiyama A."/>
            <person name="Inagaki F."/>
            <person name="Takami H."/>
        </authorList>
    </citation>
    <scope>NUCLEOTIDE SEQUENCE</scope>
    <source>
        <strain evidence="1">Expedition CK06-06</strain>
    </source>
</reference>
<comment type="caution">
    <text evidence="1">The sequence shown here is derived from an EMBL/GenBank/DDBJ whole genome shotgun (WGS) entry which is preliminary data.</text>
</comment>
<organism evidence="1">
    <name type="scientific">marine sediment metagenome</name>
    <dbReference type="NCBI Taxonomy" id="412755"/>
    <lineage>
        <taxon>unclassified sequences</taxon>
        <taxon>metagenomes</taxon>
        <taxon>ecological metagenomes</taxon>
    </lineage>
</organism>